<evidence type="ECO:0000256" key="7">
    <source>
        <dbReference type="ARBA" id="ARBA00022989"/>
    </source>
</evidence>
<reference evidence="19" key="1">
    <citation type="submission" date="2020-05" db="UniProtKB">
        <authorList>
            <consortium name="EnsemblMetazoa"/>
        </authorList>
    </citation>
    <scope>IDENTIFICATION</scope>
    <source>
        <strain evidence="19">Jacobina</strain>
    </source>
</reference>
<evidence type="ECO:0000256" key="1">
    <source>
        <dbReference type="ARBA" id="ARBA00004651"/>
    </source>
</evidence>
<dbReference type="EnsemblMetazoa" id="LLOJ004961-RA">
    <property type="protein sequence ID" value="LLOJ004961-PA"/>
    <property type="gene ID" value="LLOJ004961"/>
</dbReference>
<feature type="repeat" description="ANK" evidence="16">
    <location>
        <begin position="421"/>
        <end position="453"/>
    </location>
</feature>
<dbReference type="GO" id="GO:0034703">
    <property type="term" value="C:cation channel complex"/>
    <property type="evidence" value="ECO:0007669"/>
    <property type="project" value="UniProtKB-ARBA"/>
</dbReference>
<dbReference type="Gene3D" id="1.10.287.70">
    <property type="match status" value="1"/>
</dbReference>
<dbReference type="PANTHER" id="PTHR47143">
    <property type="entry name" value="TRANSIENT RECEPTOR POTENTIAL CATION CHANNEL PROTEIN PAINLESS"/>
    <property type="match status" value="1"/>
</dbReference>
<keyword evidence="8 16" id="KW-0040">ANK repeat</keyword>
<evidence type="ECO:0000256" key="16">
    <source>
        <dbReference type="PROSITE-ProRule" id="PRU00023"/>
    </source>
</evidence>
<evidence type="ECO:0000256" key="15">
    <source>
        <dbReference type="ARBA" id="ARBA00079849"/>
    </source>
</evidence>
<evidence type="ECO:0000256" key="12">
    <source>
        <dbReference type="ARBA" id="ARBA00023303"/>
    </source>
</evidence>
<evidence type="ECO:0000256" key="4">
    <source>
        <dbReference type="ARBA" id="ARBA00022606"/>
    </source>
</evidence>
<keyword evidence="11" id="KW-0325">Glycoprotein</keyword>
<comment type="subcellular location">
    <subcellularLocation>
        <location evidence="1">Cell membrane</location>
        <topology evidence="1">Multi-pass membrane protein</topology>
    </subcellularLocation>
</comment>
<feature type="repeat" description="ANK" evidence="16">
    <location>
        <begin position="495"/>
        <end position="527"/>
    </location>
</feature>
<evidence type="ECO:0000256" key="5">
    <source>
        <dbReference type="ARBA" id="ARBA00022692"/>
    </source>
</evidence>
<dbReference type="VEuPathDB" id="VectorBase:LLOJ004961"/>
<dbReference type="AlphaFoldDB" id="A0A1B0CK24"/>
<dbReference type="SMART" id="SM00248">
    <property type="entry name" value="ANK"/>
    <property type="match status" value="14"/>
</dbReference>
<dbReference type="InterPro" id="IPR005821">
    <property type="entry name" value="Ion_trans_dom"/>
</dbReference>
<keyword evidence="6" id="KW-0677">Repeat</keyword>
<accession>A0A1B0CK24</accession>
<keyword evidence="10 17" id="KW-0472">Membrane</keyword>
<evidence type="ECO:0000313" key="20">
    <source>
        <dbReference type="Proteomes" id="UP000092461"/>
    </source>
</evidence>
<dbReference type="GO" id="GO:0005886">
    <property type="term" value="C:plasma membrane"/>
    <property type="evidence" value="ECO:0007669"/>
    <property type="project" value="UniProtKB-SubCell"/>
</dbReference>
<feature type="repeat" description="ANK" evidence="16">
    <location>
        <begin position="596"/>
        <end position="616"/>
    </location>
</feature>
<feature type="repeat" description="ANK" evidence="16">
    <location>
        <begin position="141"/>
        <end position="173"/>
    </location>
</feature>
<evidence type="ECO:0000313" key="19">
    <source>
        <dbReference type="EnsemblMetazoa" id="LLOJ004961-PA"/>
    </source>
</evidence>
<feature type="repeat" description="ANK" evidence="16">
    <location>
        <begin position="528"/>
        <end position="560"/>
    </location>
</feature>
<dbReference type="Gene3D" id="1.25.40.20">
    <property type="entry name" value="Ankyrin repeat-containing domain"/>
    <property type="match status" value="5"/>
</dbReference>
<protein>
    <recommendedName>
        <fullName evidence="14">Transient receptor potential cation channel subfamily A member 1</fullName>
    </recommendedName>
    <alternativeName>
        <fullName evidence="15">Ankyrin-like with transmembrane domains protein 1</fullName>
    </alternativeName>
</protein>
<evidence type="ECO:0000256" key="2">
    <source>
        <dbReference type="ARBA" id="ARBA00022448"/>
    </source>
</evidence>
<keyword evidence="5 17" id="KW-0812">Transmembrane</keyword>
<keyword evidence="3" id="KW-1003">Cell membrane</keyword>
<dbReference type="Pfam" id="PF12796">
    <property type="entry name" value="Ank_2"/>
    <property type="match status" value="5"/>
</dbReference>
<dbReference type="VEuPathDB" id="VectorBase:LLONM1_004813"/>
<evidence type="ECO:0000256" key="17">
    <source>
        <dbReference type="SAM" id="Phobius"/>
    </source>
</evidence>
<organism evidence="19 20">
    <name type="scientific">Lutzomyia longipalpis</name>
    <name type="common">Sand fly</name>
    <dbReference type="NCBI Taxonomy" id="7200"/>
    <lineage>
        <taxon>Eukaryota</taxon>
        <taxon>Metazoa</taxon>
        <taxon>Ecdysozoa</taxon>
        <taxon>Arthropoda</taxon>
        <taxon>Hexapoda</taxon>
        <taxon>Insecta</taxon>
        <taxon>Pterygota</taxon>
        <taxon>Neoptera</taxon>
        <taxon>Endopterygota</taxon>
        <taxon>Diptera</taxon>
        <taxon>Nematocera</taxon>
        <taxon>Psychodoidea</taxon>
        <taxon>Psychodidae</taxon>
        <taxon>Lutzomyia</taxon>
        <taxon>Lutzomyia</taxon>
    </lineage>
</organism>
<dbReference type="GO" id="GO:0022836">
    <property type="term" value="F:gated channel activity"/>
    <property type="evidence" value="ECO:0007669"/>
    <property type="project" value="UniProtKB-ARBA"/>
</dbReference>
<dbReference type="SUPFAM" id="SSF48403">
    <property type="entry name" value="Ankyrin repeat"/>
    <property type="match status" value="3"/>
</dbReference>
<keyword evidence="2" id="KW-0813">Transport</keyword>
<dbReference type="GO" id="GO:0005262">
    <property type="term" value="F:calcium channel activity"/>
    <property type="evidence" value="ECO:0007669"/>
    <property type="project" value="UniProtKB-ARBA"/>
</dbReference>
<keyword evidence="12" id="KW-0407">Ion channel</keyword>
<feature type="transmembrane region" description="Helical" evidence="17">
    <location>
        <begin position="1004"/>
        <end position="1025"/>
    </location>
</feature>
<dbReference type="InterPro" id="IPR002110">
    <property type="entry name" value="Ankyrin_rpt"/>
</dbReference>
<dbReference type="Pfam" id="PF00520">
    <property type="entry name" value="Ion_trans"/>
    <property type="match status" value="1"/>
</dbReference>
<feature type="transmembrane region" description="Helical" evidence="17">
    <location>
        <begin position="1075"/>
        <end position="1101"/>
    </location>
</feature>
<feature type="repeat" description="ANK" evidence="16">
    <location>
        <begin position="174"/>
        <end position="206"/>
    </location>
</feature>
<dbReference type="Proteomes" id="UP000092461">
    <property type="component" value="Unassembled WGS sequence"/>
</dbReference>
<evidence type="ECO:0000256" key="11">
    <source>
        <dbReference type="ARBA" id="ARBA00023180"/>
    </source>
</evidence>
<dbReference type="FunFam" id="1.25.40.20:FF:000186">
    <property type="entry name" value="Transient receptor potential cation channel A1, isoform K"/>
    <property type="match status" value="1"/>
</dbReference>
<dbReference type="GO" id="GO:0003008">
    <property type="term" value="P:system process"/>
    <property type="evidence" value="ECO:0007669"/>
    <property type="project" value="UniProtKB-ARBA"/>
</dbReference>
<dbReference type="EMBL" id="AJWK01015650">
    <property type="status" value="NOT_ANNOTATED_CDS"/>
    <property type="molecule type" value="Genomic_DNA"/>
</dbReference>
<evidence type="ECO:0000259" key="18">
    <source>
        <dbReference type="Pfam" id="PF00520"/>
    </source>
</evidence>
<evidence type="ECO:0000256" key="6">
    <source>
        <dbReference type="ARBA" id="ARBA00022737"/>
    </source>
</evidence>
<comment type="similarity">
    <text evidence="13">Belongs to the transient receptor (TC 1.A.4) family.</text>
</comment>
<proteinExistence type="inferred from homology"/>
<keyword evidence="9" id="KW-0406">Ion transport</keyword>
<feature type="repeat" description="ANK" evidence="16">
    <location>
        <begin position="630"/>
        <end position="652"/>
    </location>
</feature>
<feature type="domain" description="Ion transport" evidence="18">
    <location>
        <begin position="870"/>
        <end position="1111"/>
    </location>
</feature>
<dbReference type="PROSITE" id="PS50297">
    <property type="entry name" value="ANK_REP_REGION"/>
    <property type="match status" value="9"/>
</dbReference>
<evidence type="ECO:0000256" key="3">
    <source>
        <dbReference type="ARBA" id="ARBA00022475"/>
    </source>
</evidence>
<feature type="repeat" description="ANK" evidence="16">
    <location>
        <begin position="564"/>
        <end position="596"/>
    </location>
</feature>
<sequence>MIRIFTVMPSPFYMLHNTRAISPAATDANSNGQNQDDVPTVVVSTDVPDIQKNVSLKTWILTKIIGQSLENMRKDVDKTAPGASENETGQELQAILAPVQEVCLLRDSPFRILRAAEAGNLEDFARLYNTDNSRLNVKDGKGRTAAHQAAARNRVNILQFIRDEQGDLNAQDSLGNTPLHIAVENDSLDALDFLLSIPVNTTVLNDKKQAPVHLATELNKVAALQVMGKHRNAIDIQQGGEHGRTALHLAAIYDHEECARILITEFKACPRRPCNNGYYPIHEAAKNASSKTMEVFLQWGESRGSSREEMISFYDSEGNVPLHSAVHGGDIKAVELCLKSGAKISTQQHDLSTPVHLACAQGALDIVKLMFTLQPKEKKVSLSCTDVQRMTPLHCASMFDHPDIVEYLVENGADINALDKEHRSPLLLSASRAGWRTVHTLIRLGANISLKDANNRNVLHLVIMNGGRLEEFAMEVSKAQSQSHLLQLLNEKDNTGCSPLHYASREGHIKSLQNLISLGACINLKNNNNESPLHFAARYGRFNTVRQLLDSEKGTFIINESDGEGLTPLHIASKQGHTRVVQLLLNRGALLHRDHNGRNPLHLAAMSGYTQTIELLHSVHSHLLDQVDKDGNTALHLATMENKPNAITLLLSMDCKLLYNYMDMSAIDYAIYYKYPEAALSMVTHEERASEIMALKSDKHPCVTLALIASMPRVFEAVQDKCITKANCKKDSKSFYIKYCFSTLQCPMMYAQMDEKTGNAVQISKPIPLPALNIKYSFSAYQKSQAKIDEMRIILNDPKWRPPPLDVVNAMVSHGRVELLAHPLSQKYLQMKWNSYGKYFHLANLLFYCVFLFFVTMFSSQLMHSHVVTAIPDNITNITDNATTIPHGAFHHHKRTLEVTTIMMVSGMAIVAYIAINSLREIVQVYQQKWQYLLEPNNLVSWTLHVSALTMISALFCGGHISDAHYSAASVTVFLSWFNLLLFLQRFDQVGIYVVMFLEILQTLIKVLMVFSILIIAFGLAFYILLSNSLYLQTTYSFSSIPMSLMRTFSMMLGEMDFVGTYVQPLHRNELPYPIPAFVILCLFMILMPILLMNLLIGLAVGDIESVRRNAQLKRLAMQVVLHTELEQKLPQMWLEKVDKMELIEYPNDTKCKLGFLDSILRKWFCNPFNEDAGLDMVLDSTNAEDYLANEIDKQKRKLREITSTLEQQHQLLRLIVQKMEIKTEADDVDEGVPPNDLRPLSAAPFSSVNNSRWTSPRIRKKLRSAISFNKNL</sequence>
<feature type="transmembrane region" description="Helical" evidence="17">
    <location>
        <begin position="939"/>
        <end position="957"/>
    </location>
</feature>
<evidence type="ECO:0000256" key="10">
    <source>
        <dbReference type="ARBA" id="ARBA00023136"/>
    </source>
</evidence>
<evidence type="ECO:0000256" key="9">
    <source>
        <dbReference type="ARBA" id="ARBA00023065"/>
    </source>
</evidence>
<dbReference type="InterPro" id="IPR052076">
    <property type="entry name" value="TRP_cation_channel"/>
</dbReference>
<evidence type="ECO:0000256" key="13">
    <source>
        <dbReference type="ARBA" id="ARBA00061660"/>
    </source>
</evidence>
<feature type="repeat" description="ANK" evidence="16">
    <location>
        <begin position="388"/>
        <end position="420"/>
    </location>
</feature>
<feature type="repeat" description="ANK" evidence="16">
    <location>
        <begin position="317"/>
        <end position="349"/>
    </location>
</feature>
<evidence type="ECO:0000256" key="8">
    <source>
        <dbReference type="ARBA" id="ARBA00023043"/>
    </source>
</evidence>
<feature type="repeat" description="ANK" evidence="16">
    <location>
        <begin position="242"/>
        <end position="263"/>
    </location>
</feature>
<dbReference type="EMBL" id="AJWK01015649">
    <property type="status" value="NOT_ANNOTATED_CDS"/>
    <property type="molecule type" value="Genomic_DNA"/>
</dbReference>
<keyword evidence="4" id="KW-0716">Sensory transduction</keyword>
<dbReference type="GO" id="GO:0033554">
    <property type="term" value="P:cellular response to stress"/>
    <property type="evidence" value="ECO:0007669"/>
    <property type="project" value="UniProtKB-ARBA"/>
</dbReference>
<feature type="transmembrane region" description="Helical" evidence="17">
    <location>
        <begin position="899"/>
        <end position="919"/>
    </location>
</feature>
<evidence type="ECO:0000256" key="14">
    <source>
        <dbReference type="ARBA" id="ARBA00074970"/>
    </source>
</evidence>
<dbReference type="PROSITE" id="PS50088">
    <property type="entry name" value="ANK_REPEAT"/>
    <property type="match status" value="11"/>
</dbReference>
<keyword evidence="20" id="KW-1185">Reference proteome</keyword>
<name>A0A1B0CK24_LUTLO</name>
<keyword evidence="7 17" id="KW-1133">Transmembrane helix</keyword>
<feature type="transmembrane region" description="Helical" evidence="17">
    <location>
        <begin position="964"/>
        <end position="984"/>
    </location>
</feature>
<dbReference type="GO" id="GO:0009266">
    <property type="term" value="P:response to temperature stimulus"/>
    <property type="evidence" value="ECO:0007669"/>
    <property type="project" value="UniProtKB-ARBA"/>
</dbReference>
<dbReference type="PANTHER" id="PTHR47143:SF1">
    <property type="entry name" value="ION_TRANS DOMAIN-CONTAINING PROTEIN"/>
    <property type="match status" value="1"/>
</dbReference>
<dbReference type="InterPro" id="IPR036770">
    <property type="entry name" value="Ankyrin_rpt-contain_sf"/>
</dbReference>
<dbReference type="PRINTS" id="PR01415">
    <property type="entry name" value="ANKYRIN"/>
</dbReference>